<keyword evidence="2" id="KW-0805">Transcription regulation</keyword>
<dbReference type="EMBL" id="CP032489">
    <property type="protein sequence ID" value="AYD47442.1"/>
    <property type="molecule type" value="Genomic_DNA"/>
</dbReference>
<sequence>MMSYNSYSDEELLALLKGSDEGAFAEIYNRYTETLYRFAYNILQDENECTDAIQEIFIWIWNNRQRLQITALKYYLLAAVKHKLARAIRNSKRKDEILAAYPIMTQSFTEETLELKELKAIISQFTESLPPKARRIFDLSRNKYLTNREISEQLGISEKTVENHMTITLKKLKETLGSFWMLFL</sequence>
<evidence type="ECO:0000313" key="8">
    <source>
        <dbReference type="Proteomes" id="UP000266118"/>
    </source>
</evidence>
<dbReference type="InterPro" id="IPR014284">
    <property type="entry name" value="RNA_pol_sigma-70_dom"/>
</dbReference>
<dbReference type="PANTHER" id="PTHR43133">
    <property type="entry name" value="RNA POLYMERASE ECF-TYPE SIGMA FACTO"/>
    <property type="match status" value="1"/>
</dbReference>
<protein>
    <submittedName>
        <fullName evidence="7">RNA polymerase sigma-70 factor</fullName>
    </submittedName>
</protein>
<gene>
    <name evidence="7" type="ORF">D6B99_07380</name>
</gene>
<dbReference type="Pfam" id="PF04542">
    <property type="entry name" value="Sigma70_r2"/>
    <property type="match status" value="1"/>
</dbReference>
<keyword evidence="4" id="KW-0804">Transcription</keyword>
<keyword evidence="8" id="KW-1185">Reference proteome</keyword>
<evidence type="ECO:0000259" key="6">
    <source>
        <dbReference type="Pfam" id="PF08281"/>
    </source>
</evidence>
<dbReference type="InterPro" id="IPR013324">
    <property type="entry name" value="RNA_pol_sigma_r3/r4-like"/>
</dbReference>
<name>A0A386HP34_9BACT</name>
<dbReference type="InterPro" id="IPR007627">
    <property type="entry name" value="RNA_pol_sigma70_r2"/>
</dbReference>
<reference evidence="7 8" key="1">
    <citation type="submission" date="2018-09" db="EMBL/GenBank/DDBJ databases">
        <title>Arachidicoccus sp. nov., a bacterium isolated from soil.</title>
        <authorList>
            <person name="Weon H.-Y."/>
            <person name="Kwon S.-W."/>
            <person name="Lee S.A."/>
        </authorList>
    </citation>
    <scope>NUCLEOTIDE SEQUENCE [LARGE SCALE GENOMIC DNA]</scope>
    <source>
        <strain evidence="7 8">KIS59-12</strain>
    </source>
</reference>
<comment type="similarity">
    <text evidence="1">Belongs to the sigma-70 factor family. ECF subfamily.</text>
</comment>
<organism evidence="7 8">
    <name type="scientific">Arachidicoccus soli</name>
    <dbReference type="NCBI Taxonomy" id="2341117"/>
    <lineage>
        <taxon>Bacteria</taxon>
        <taxon>Pseudomonadati</taxon>
        <taxon>Bacteroidota</taxon>
        <taxon>Chitinophagia</taxon>
        <taxon>Chitinophagales</taxon>
        <taxon>Chitinophagaceae</taxon>
        <taxon>Arachidicoccus</taxon>
    </lineage>
</organism>
<accession>A0A386HP34</accession>
<evidence type="ECO:0000256" key="1">
    <source>
        <dbReference type="ARBA" id="ARBA00010641"/>
    </source>
</evidence>
<feature type="domain" description="RNA polymerase sigma factor 70 region 4 type 2" evidence="6">
    <location>
        <begin position="122"/>
        <end position="172"/>
    </location>
</feature>
<dbReference type="AlphaFoldDB" id="A0A386HP34"/>
<dbReference type="KEGG" id="ark:D6B99_07380"/>
<dbReference type="Gene3D" id="1.10.10.10">
    <property type="entry name" value="Winged helix-like DNA-binding domain superfamily/Winged helix DNA-binding domain"/>
    <property type="match status" value="1"/>
</dbReference>
<keyword evidence="3" id="KW-0731">Sigma factor</keyword>
<dbReference type="InterPro" id="IPR013325">
    <property type="entry name" value="RNA_pol_sigma_r2"/>
</dbReference>
<dbReference type="Proteomes" id="UP000266118">
    <property type="component" value="Chromosome"/>
</dbReference>
<dbReference type="Pfam" id="PF08281">
    <property type="entry name" value="Sigma70_r4_2"/>
    <property type="match status" value="1"/>
</dbReference>
<evidence type="ECO:0000256" key="4">
    <source>
        <dbReference type="ARBA" id="ARBA00023163"/>
    </source>
</evidence>
<dbReference type="Gene3D" id="1.10.1740.10">
    <property type="match status" value="1"/>
</dbReference>
<dbReference type="InterPro" id="IPR014327">
    <property type="entry name" value="RNA_pol_sigma70_bacteroid"/>
</dbReference>
<evidence type="ECO:0000256" key="2">
    <source>
        <dbReference type="ARBA" id="ARBA00023015"/>
    </source>
</evidence>
<evidence type="ECO:0000259" key="5">
    <source>
        <dbReference type="Pfam" id="PF04542"/>
    </source>
</evidence>
<dbReference type="NCBIfam" id="TIGR02937">
    <property type="entry name" value="sigma70-ECF"/>
    <property type="match status" value="1"/>
</dbReference>
<dbReference type="GO" id="GO:0006352">
    <property type="term" value="P:DNA-templated transcription initiation"/>
    <property type="evidence" value="ECO:0007669"/>
    <property type="project" value="InterPro"/>
</dbReference>
<proteinExistence type="inferred from homology"/>
<dbReference type="InterPro" id="IPR013249">
    <property type="entry name" value="RNA_pol_sigma70_r4_t2"/>
</dbReference>
<dbReference type="PANTHER" id="PTHR43133:SF46">
    <property type="entry name" value="RNA POLYMERASE SIGMA-70 FACTOR ECF SUBFAMILY"/>
    <property type="match status" value="1"/>
</dbReference>
<dbReference type="SUPFAM" id="SSF88946">
    <property type="entry name" value="Sigma2 domain of RNA polymerase sigma factors"/>
    <property type="match status" value="1"/>
</dbReference>
<evidence type="ECO:0000313" key="7">
    <source>
        <dbReference type="EMBL" id="AYD47442.1"/>
    </source>
</evidence>
<dbReference type="InterPro" id="IPR039425">
    <property type="entry name" value="RNA_pol_sigma-70-like"/>
</dbReference>
<dbReference type="SUPFAM" id="SSF88659">
    <property type="entry name" value="Sigma3 and sigma4 domains of RNA polymerase sigma factors"/>
    <property type="match status" value="1"/>
</dbReference>
<dbReference type="GO" id="GO:0003677">
    <property type="term" value="F:DNA binding"/>
    <property type="evidence" value="ECO:0007669"/>
    <property type="project" value="InterPro"/>
</dbReference>
<dbReference type="OrthoDB" id="665981at2"/>
<evidence type="ECO:0000256" key="3">
    <source>
        <dbReference type="ARBA" id="ARBA00023082"/>
    </source>
</evidence>
<dbReference type="NCBIfam" id="TIGR02985">
    <property type="entry name" value="Sig70_bacteroi1"/>
    <property type="match status" value="1"/>
</dbReference>
<dbReference type="InterPro" id="IPR036388">
    <property type="entry name" value="WH-like_DNA-bd_sf"/>
</dbReference>
<feature type="domain" description="RNA polymerase sigma-70 region 2" evidence="5">
    <location>
        <begin position="27"/>
        <end position="93"/>
    </location>
</feature>
<dbReference type="GO" id="GO:0016987">
    <property type="term" value="F:sigma factor activity"/>
    <property type="evidence" value="ECO:0007669"/>
    <property type="project" value="UniProtKB-KW"/>
</dbReference>